<proteinExistence type="predicted"/>
<sequence length="171" mass="18609">MMEVVVVVAWRHVQRPSGSSRCCCCCGVASRLQKCTESTANQCSCLSSFFLRFASRWIDCLAPDELSCPLAPARLFASSIITGYLEVDRQAGGRANSHSVTSDGNQATEQILCHRLLFVCMLPIISRYVSIVTRLTTTTTTMIICCCTIIIIGGLLLPATVRVCTIHGAEQ</sequence>
<keyword evidence="1" id="KW-0812">Transmembrane</keyword>
<keyword evidence="3" id="KW-1185">Reference proteome</keyword>
<gene>
    <name evidence="2" type="ORF">J3D65DRAFT_259179</name>
</gene>
<protein>
    <recommendedName>
        <fullName evidence="4">Secreted protein</fullName>
    </recommendedName>
</protein>
<keyword evidence="1" id="KW-1133">Transmembrane helix</keyword>
<dbReference type="RefSeq" id="XP_066657803.1">
    <property type="nucleotide sequence ID" value="XM_066794854.1"/>
</dbReference>
<dbReference type="GeneID" id="92027760"/>
<reference evidence="2 3" key="1">
    <citation type="submission" date="2024-04" db="EMBL/GenBank/DDBJ databases">
        <title>Phyllosticta paracitricarpa is synonymous to the EU quarantine fungus P. citricarpa based on phylogenomic analyses.</title>
        <authorList>
            <consortium name="Lawrence Berkeley National Laboratory"/>
            <person name="Van ingen-buijs V.A."/>
            <person name="Van westerhoven A.C."/>
            <person name="Haridas S."/>
            <person name="Skiadas P."/>
            <person name="Martin F."/>
            <person name="Groenewald J.Z."/>
            <person name="Crous P.W."/>
            <person name="Seidl M.F."/>
        </authorList>
    </citation>
    <scope>NUCLEOTIDE SEQUENCE [LARGE SCALE GENOMIC DNA]</scope>
    <source>
        <strain evidence="2 3">CPC 17464</strain>
    </source>
</reference>
<evidence type="ECO:0000313" key="2">
    <source>
        <dbReference type="EMBL" id="KAK7540872.1"/>
    </source>
</evidence>
<keyword evidence="1" id="KW-0472">Membrane</keyword>
<name>A0ABR1M1Z2_9PEZI</name>
<evidence type="ECO:0000313" key="3">
    <source>
        <dbReference type="Proteomes" id="UP001360953"/>
    </source>
</evidence>
<feature type="transmembrane region" description="Helical" evidence="1">
    <location>
        <begin position="141"/>
        <end position="161"/>
    </location>
</feature>
<evidence type="ECO:0008006" key="4">
    <source>
        <dbReference type="Google" id="ProtNLM"/>
    </source>
</evidence>
<evidence type="ECO:0000256" key="1">
    <source>
        <dbReference type="SAM" id="Phobius"/>
    </source>
</evidence>
<organism evidence="2 3">
    <name type="scientific">Phyllosticta citribraziliensis</name>
    <dbReference type="NCBI Taxonomy" id="989973"/>
    <lineage>
        <taxon>Eukaryota</taxon>
        <taxon>Fungi</taxon>
        <taxon>Dikarya</taxon>
        <taxon>Ascomycota</taxon>
        <taxon>Pezizomycotina</taxon>
        <taxon>Dothideomycetes</taxon>
        <taxon>Dothideomycetes incertae sedis</taxon>
        <taxon>Botryosphaeriales</taxon>
        <taxon>Phyllostictaceae</taxon>
        <taxon>Phyllosticta</taxon>
    </lineage>
</organism>
<accession>A0ABR1M1Z2</accession>
<comment type="caution">
    <text evidence="2">The sequence shown here is derived from an EMBL/GenBank/DDBJ whole genome shotgun (WGS) entry which is preliminary data.</text>
</comment>
<dbReference type="Proteomes" id="UP001360953">
    <property type="component" value="Unassembled WGS sequence"/>
</dbReference>
<dbReference type="EMBL" id="JBBPEH010000003">
    <property type="protein sequence ID" value="KAK7540872.1"/>
    <property type="molecule type" value="Genomic_DNA"/>
</dbReference>